<gene>
    <name evidence="2" type="ORF">E2C01_084846</name>
</gene>
<protein>
    <submittedName>
        <fullName evidence="2">Uncharacterized protein</fullName>
    </submittedName>
</protein>
<keyword evidence="3" id="KW-1185">Reference proteome</keyword>
<dbReference type="EMBL" id="VSRR010082513">
    <property type="protein sequence ID" value="MPC89883.1"/>
    <property type="molecule type" value="Genomic_DNA"/>
</dbReference>
<organism evidence="2 3">
    <name type="scientific">Portunus trituberculatus</name>
    <name type="common">Swimming crab</name>
    <name type="synonym">Neptunus trituberculatus</name>
    <dbReference type="NCBI Taxonomy" id="210409"/>
    <lineage>
        <taxon>Eukaryota</taxon>
        <taxon>Metazoa</taxon>
        <taxon>Ecdysozoa</taxon>
        <taxon>Arthropoda</taxon>
        <taxon>Crustacea</taxon>
        <taxon>Multicrustacea</taxon>
        <taxon>Malacostraca</taxon>
        <taxon>Eumalacostraca</taxon>
        <taxon>Eucarida</taxon>
        <taxon>Decapoda</taxon>
        <taxon>Pleocyemata</taxon>
        <taxon>Brachyura</taxon>
        <taxon>Eubrachyura</taxon>
        <taxon>Portunoidea</taxon>
        <taxon>Portunidae</taxon>
        <taxon>Portuninae</taxon>
        <taxon>Portunus</taxon>
    </lineage>
</organism>
<evidence type="ECO:0000256" key="1">
    <source>
        <dbReference type="SAM" id="MobiDB-lite"/>
    </source>
</evidence>
<accession>A0A5B7J5W3</accession>
<dbReference type="Proteomes" id="UP000324222">
    <property type="component" value="Unassembled WGS sequence"/>
</dbReference>
<evidence type="ECO:0000313" key="3">
    <source>
        <dbReference type="Proteomes" id="UP000324222"/>
    </source>
</evidence>
<feature type="region of interest" description="Disordered" evidence="1">
    <location>
        <begin position="1"/>
        <end position="30"/>
    </location>
</feature>
<dbReference type="AlphaFoldDB" id="A0A5B7J5W3"/>
<reference evidence="2 3" key="1">
    <citation type="submission" date="2019-05" db="EMBL/GenBank/DDBJ databases">
        <title>Another draft genome of Portunus trituberculatus and its Hox gene families provides insights of decapod evolution.</title>
        <authorList>
            <person name="Jeong J.-H."/>
            <person name="Song I."/>
            <person name="Kim S."/>
            <person name="Choi T."/>
            <person name="Kim D."/>
            <person name="Ryu S."/>
            <person name="Kim W."/>
        </authorList>
    </citation>
    <scope>NUCLEOTIDE SEQUENCE [LARGE SCALE GENOMIC DNA]</scope>
    <source>
        <tissue evidence="2">Muscle</tissue>
    </source>
</reference>
<proteinExistence type="predicted"/>
<sequence length="73" mass="7708">MGNLASLADPGVVSQSFTTTGRHSSPSTPEFVDFASRCRPHTPTDSKISFSGSVAISRSFENQGLSPAVAEFF</sequence>
<name>A0A5B7J5W3_PORTR</name>
<comment type="caution">
    <text evidence="2">The sequence shown here is derived from an EMBL/GenBank/DDBJ whole genome shotgun (WGS) entry which is preliminary data.</text>
</comment>
<evidence type="ECO:0000313" key="2">
    <source>
        <dbReference type="EMBL" id="MPC89883.1"/>
    </source>
</evidence>
<feature type="compositionally biased region" description="Polar residues" evidence="1">
    <location>
        <begin position="13"/>
        <end position="28"/>
    </location>
</feature>